<gene>
    <name evidence="1" type="ORF">UW20_C0009G0019</name>
</gene>
<sequence>MGTIGLYGLYKVNWFYQDKLPVNYLIRPVPYELQLKMVNSIIKDARGAEFSLFRKGPNDHFENDFANNYIYLLTVRGAKIKEGARIQYTIIEGEENLTGSEGKLIFSEAATYIYKTQL</sequence>
<proteinExistence type="predicted"/>
<dbReference type="EMBL" id="LCHK01000009">
    <property type="protein sequence ID" value="KKT32783.1"/>
    <property type="molecule type" value="Genomic_DNA"/>
</dbReference>
<protein>
    <submittedName>
        <fullName evidence="1">Uncharacterized protein</fullName>
    </submittedName>
</protein>
<reference evidence="1 2" key="1">
    <citation type="journal article" date="2015" name="Nature">
        <title>rRNA introns, odd ribosomes, and small enigmatic genomes across a large radiation of phyla.</title>
        <authorList>
            <person name="Brown C.T."/>
            <person name="Hug L.A."/>
            <person name="Thomas B.C."/>
            <person name="Sharon I."/>
            <person name="Castelle C.J."/>
            <person name="Singh A."/>
            <person name="Wilkins M.J."/>
            <person name="Williams K.H."/>
            <person name="Banfield J.F."/>
        </authorList>
    </citation>
    <scope>NUCLEOTIDE SEQUENCE [LARGE SCALE GENOMIC DNA]</scope>
</reference>
<evidence type="ECO:0000313" key="2">
    <source>
        <dbReference type="Proteomes" id="UP000034012"/>
    </source>
</evidence>
<evidence type="ECO:0000313" key="1">
    <source>
        <dbReference type="EMBL" id="KKT32783.1"/>
    </source>
</evidence>
<accession>A0A837I4N6</accession>
<organism evidence="1 2">
    <name type="scientific">Candidatus Woesebacteria bacterium GW2011_GWB1_44_11</name>
    <dbReference type="NCBI Taxonomy" id="1618579"/>
    <lineage>
        <taxon>Bacteria</taxon>
        <taxon>Candidatus Woeseibacteriota</taxon>
    </lineage>
</organism>
<name>A0A837I4N6_9BACT</name>
<comment type="caution">
    <text evidence="1">The sequence shown here is derived from an EMBL/GenBank/DDBJ whole genome shotgun (WGS) entry which is preliminary data.</text>
</comment>
<dbReference type="AlphaFoldDB" id="A0A837I4N6"/>
<dbReference type="Proteomes" id="UP000034012">
    <property type="component" value="Unassembled WGS sequence"/>
</dbReference>